<protein>
    <submittedName>
        <fullName evidence="1">Receptor-type tyrosine- phosphatase epsilon-like</fullName>
    </submittedName>
</protein>
<comment type="caution">
    <text evidence="1">The sequence shown here is derived from an EMBL/GenBank/DDBJ whole genome shotgun (WGS) entry which is preliminary data.</text>
</comment>
<dbReference type="OrthoDB" id="10253954at2759"/>
<dbReference type="InterPro" id="IPR016130">
    <property type="entry name" value="Tyr_Pase_AS"/>
</dbReference>
<dbReference type="PROSITE" id="PS50056">
    <property type="entry name" value="TYR_PHOSPHATASE_2"/>
    <property type="match status" value="2"/>
</dbReference>
<dbReference type="SUPFAM" id="SSF52799">
    <property type="entry name" value="(Phosphotyrosine protein) phosphatases II"/>
    <property type="match status" value="2"/>
</dbReference>
<dbReference type="Gene3D" id="3.90.190.10">
    <property type="entry name" value="Protein tyrosine phosphatase superfamily"/>
    <property type="match status" value="2"/>
</dbReference>
<keyword evidence="1" id="KW-0675">Receptor</keyword>
<gene>
    <name evidence="1" type="ORF">PACLA_8A034559</name>
</gene>
<dbReference type="InterPro" id="IPR003595">
    <property type="entry name" value="Tyr_Pase_cat"/>
</dbReference>
<dbReference type="InterPro" id="IPR000387">
    <property type="entry name" value="Tyr_Pase_dom"/>
</dbReference>
<sequence length="409" mass="46747">KIQERLIKQFHYTAWPDHGVPSSPSSLLNFVRKSSAANPPNAGPMVVHCSAGVGRTGTYIVIDTQLERIAKRKTVDVFGNVQKLRNQRLLMVQVEDQYIFIHSVLLEAINSGDTEIQVEDFPEQMREIMDVNPETGVPRVEEEFQRLGRSVVPPALFKAANMNCNKQKNRYANVLPYDESRVKLSLIPGVEGSDYINANYVDGYMKKKAFIATQAPIPDTIADFWRMVWQECSLTIVMLSNEMESGRIKVHRYWPNKAPAVIGDLMVELMSEQKFEEYMLREFKLTNTKEKASHVIRQYHYNCWPDVGSPSSGAGMIDLIGQVQRWQQQSGNKIVTVHCSAGVGRTGVFCALSNLIERLKTEHVIDVFQTVKMLRQKRPAMVQTKEQYEFCYNTLQEYLDSFDLYANFT</sequence>
<dbReference type="PANTHER" id="PTHR19134:SF449">
    <property type="entry name" value="TYROSINE-PROTEIN PHOSPHATASE 1"/>
    <property type="match status" value="1"/>
</dbReference>
<dbReference type="PANTHER" id="PTHR19134">
    <property type="entry name" value="RECEPTOR-TYPE TYROSINE-PROTEIN PHOSPHATASE"/>
    <property type="match status" value="1"/>
</dbReference>
<evidence type="ECO:0000313" key="1">
    <source>
        <dbReference type="EMBL" id="CAB4003336.1"/>
    </source>
</evidence>
<dbReference type="GO" id="GO:0004725">
    <property type="term" value="F:protein tyrosine phosphatase activity"/>
    <property type="evidence" value="ECO:0007669"/>
    <property type="project" value="InterPro"/>
</dbReference>
<proteinExistence type="predicted"/>
<feature type="non-terminal residue" evidence="1">
    <location>
        <position position="1"/>
    </location>
</feature>
<dbReference type="InterPro" id="IPR050348">
    <property type="entry name" value="Protein-Tyr_Phosphatase"/>
</dbReference>
<dbReference type="PRINTS" id="PR00700">
    <property type="entry name" value="PRTYPHPHTASE"/>
</dbReference>
<keyword evidence="2" id="KW-1185">Reference proteome</keyword>
<name>A0A7D9ID82_PARCT</name>
<dbReference type="EMBL" id="CACRXK020004602">
    <property type="protein sequence ID" value="CAB4003336.1"/>
    <property type="molecule type" value="Genomic_DNA"/>
</dbReference>
<organism evidence="1 2">
    <name type="scientific">Paramuricea clavata</name>
    <name type="common">Red gorgonian</name>
    <name type="synonym">Violescent sea-whip</name>
    <dbReference type="NCBI Taxonomy" id="317549"/>
    <lineage>
        <taxon>Eukaryota</taxon>
        <taxon>Metazoa</taxon>
        <taxon>Cnidaria</taxon>
        <taxon>Anthozoa</taxon>
        <taxon>Octocorallia</taxon>
        <taxon>Malacalcyonacea</taxon>
        <taxon>Plexauridae</taxon>
        <taxon>Paramuricea</taxon>
    </lineage>
</organism>
<dbReference type="InterPro" id="IPR000242">
    <property type="entry name" value="PTP_cat"/>
</dbReference>
<dbReference type="SMART" id="SM00404">
    <property type="entry name" value="PTPc_motif"/>
    <property type="match status" value="2"/>
</dbReference>
<dbReference type="Proteomes" id="UP001152795">
    <property type="component" value="Unassembled WGS sequence"/>
</dbReference>
<accession>A0A7D9ID82</accession>
<reference evidence="1" key="1">
    <citation type="submission" date="2020-04" db="EMBL/GenBank/DDBJ databases">
        <authorList>
            <person name="Alioto T."/>
            <person name="Alioto T."/>
            <person name="Gomez Garrido J."/>
        </authorList>
    </citation>
    <scope>NUCLEOTIDE SEQUENCE</scope>
    <source>
        <strain evidence="1">A484AB</strain>
    </source>
</reference>
<dbReference type="SMART" id="SM00194">
    <property type="entry name" value="PTPc"/>
    <property type="match status" value="1"/>
</dbReference>
<dbReference type="InterPro" id="IPR029021">
    <property type="entry name" value="Prot-tyrosine_phosphatase-like"/>
</dbReference>
<dbReference type="FunFam" id="3.90.190.10:FF:000021">
    <property type="entry name" value="Receptor-type tyrosine-protein phosphatase alpha"/>
    <property type="match status" value="1"/>
</dbReference>
<dbReference type="PROSITE" id="PS00383">
    <property type="entry name" value="TYR_PHOSPHATASE_1"/>
    <property type="match status" value="2"/>
</dbReference>
<evidence type="ECO:0000313" key="2">
    <source>
        <dbReference type="Proteomes" id="UP001152795"/>
    </source>
</evidence>
<dbReference type="Pfam" id="PF00102">
    <property type="entry name" value="Y_phosphatase"/>
    <property type="match status" value="2"/>
</dbReference>
<dbReference type="AlphaFoldDB" id="A0A7D9ID82"/>
<dbReference type="PROSITE" id="PS50055">
    <property type="entry name" value="TYR_PHOSPHATASE_PTP"/>
    <property type="match status" value="2"/>
</dbReference>